<feature type="transmembrane region" description="Helical" evidence="1">
    <location>
        <begin position="7"/>
        <end position="26"/>
    </location>
</feature>
<evidence type="ECO:0000313" key="2">
    <source>
        <dbReference type="EMBL" id="AUB31856.1"/>
    </source>
</evidence>
<accession>A0A2K8SEH9</accession>
<dbReference type="EMBL" id="CP025057">
    <property type="protein sequence ID" value="AUB31856.1"/>
    <property type="molecule type" value="Genomic_DNA"/>
</dbReference>
<feature type="transmembrane region" description="Helical" evidence="1">
    <location>
        <begin position="110"/>
        <end position="136"/>
    </location>
</feature>
<name>A0A2K8SEH9_9MOLU</name>
<dbReference type="Proteomes" id="UP000231823">
    <property type="component" value="Chromosome"/>
</dbReference>
<feature type="transmembrane region" description="Helical" evidence="1">
    <location>
        <begin position="32"/>
        <end position="58"/>
    </location>
</feature>
<organism evidence="2 3">
    <name type="scientific">Spiroplasma floricola 23-6</name>
    <dbReference type="NCBI Taxonomy" id="1336749"/>
    <lineage>
        <taxon>Bacteria</taxon>
        <taxon>Bacillati</taxon>
        <taxon>Mycoplasmatota</taxon>
        <taxon>Mollicutes</taxon>
        <taxon>Entomoplasmatales</taxon>
        <taxon>Spiroplasmataceae</taxon>
        <taxon>Spiroplasma</taxon>
    </lineage>
</organism>
<reference evidence="2 3" key="1">
    <citation type="submission" date="2017-12" db="EMBL/GenBank/DDBJ databases">
        <title>Complete genome sequence of Spiroplasma floricola 23-6 (ATCC 29989).</title>
        <authorList>
            <person name="Tsai Y.-M."/>
            <person name="Wu P.-S."/>
            <person name="Lo W.-S."/>
            <person name="Kuo C.-H."/>
        </authorList>
    </citation>
    <scope>NUCLEOTIDE SEQUENCE [LARGE SCALE GENOMIC DNA]</scope>
    <source>
        <strain evidence="2 3">23-6</strain>
    </source>
</reference>
<dbReference type="KEGG" id="sfz:SFLOR_v1c08080"/>
<evidence type="ECO:0000256" key="1">
    <source>
        <dbReference type="SAM" id="Phobius"/>
    </source>
</evidence>
<evidence type="ECO:0000313" key="3">
    <source>
        <dbReference type="Proteomes" id="UP000231823"/>
    </source>
</evidence>
<dbReference type="AlphaFoldDB" id="A0A2K8SEH9"/>
<dbReference type="RefSeq" id="WP_100916818.1">
    <property type="nucleotide sequence ID" value="NZ_CP025057.1"/>
</dbReference>
<gene>
    <name evidence="2" type="ORF">SFLOR_v1c08080</name>
</gene>
<feature type="transmembrane region" description="Helical" evidence="1">
    <location>
        <begin position="157"/>
        <end position="181"/>
    </location>
</feature>
<sequence>MINIGPWWLFDIMAFSIIIGCTVWGIKRGFLATFYLLLLQVIALIILMFVPALLTNALNPTFMKLWVKSGFVDVFSSLGVTLGNFISGLLPGSTNLPIDGSGTGYEILKVISALGIYVFFSIFIFIFVNIIGLIFYRAFKRKMSKVKIIGSVDTLIGAFNGLALGMTLSMSVSFMASFPLFQTENQRIGLMDYSNMTEEQIKDKVLNGSAYKKYSLARKISSPMPAIPIFGFTYTNSCITKYVLDPLMVISSQLIADKSTDNLKDFFVVYEDLLAKGYSTTNPLETPVSTCIEVMPKDSRSLFRLTTEMMLMGTAIFVNDTTTTKTEVTSVQLINALDKYYLSTNHDKEKLHEGWLNESEMINFYKWVSESPNTQQDTRVNPFIKLADNIDEKWKATGKTTQRHMSTVLRDPKLTYNFFKSLNYVNATTRNNLDTMPYLSTIYTANYLIDGLEIVPSGELKLGEFYGIDALPSRLANFATRATFETKNNVEDIEPEQQKWWKDNYKNSYWIQYYFDFAKGYFN</sequence>
<proteinExistence type="predicted"/>
<dbReference type="OrthoDB" id="388310at2"/>
<keyword evidence="3" id="KW-1185">Reference proteome</keyword>
<feature type="transmembrane region" description="Helical" evidence="1">
    <location>
        <begin position="70"/>
        <end position="90"/>
    </location>
</feature>
<protein>
    <submittedName>
        <fullName evidence="2">Uncharacterized protein</fullName>
    </submittedName>
</protein>
<keyword evidence="1" id="KW-0812">Transmembrane</keyword>
<keyword evidence="1" id="KW-0472">Membrane</keyword>
<keyword evidence="1" id="KW-1133">Transmembrane helix</keyword>